<feature type="domain" description="Protein kinase" evidence="9">
    <location>
        <begin position="136"/>
        <end position="393"/>
    </location>
</feature>
<evidence type="ECO:0000256" key="5">
    <source>
        <dbReference type="ARBA" id="ARBA00022777"/>
    </source>
</evidence>
<keyword evidence="10" id="KW-1185">Reference proteome</keyword>
<evidence type="ECO:0000256" key="4">
    <source>
        <dbReference type="ARBA" id="ARBA00022741"/>
    </source>
</evidence>
<evidence type="ECO:0000256" key="1">
    <source>
        <dbReference type="ARBA" id="ARBA00012513"/>
    </source>
</evidence>
<reference evidence="11" key="2">
    <citation type="submission" date="2025-08" db="UniProtKB">
        <authorList>
            <consortium name="RefSeq"/>
        </authorList>
    </citation>
    <scope>IDENTIFICATION</scope>
    <source>
        <tissue evidence="11">Leaf</tissue>
    </source>
</reference>
<accession>A0A1U7XB69</accession>
<dbReference type="Gene3D" id="1.10.510.10">
    <property type="entry name" value="Transferase(Phosphotransferase) domain 1"/>
    <property type="match status" value="1"/>
</dbReference>
<dbReference type="PANTHER" id="PTHR13902">
    <property type="entry name" value="SERINE/THREONINE-PROTEIN KINASE WNK WITH NO LYSINE -RELATED"/>
    <property type="match status" value="1"/>
</dbReference>
<evidence type="ECO:0000256" key="6">
    <source>
        <dbReference type="ARBA" id="ARBA00022840"/>
    </source>
</evidence>
<reference evidence="10" key="1">
    <citation type="journal article" date="2013" name="Genome Biol.">
        <title>Reference genomes and transcriptomes of Nicotiana sylvestris and Nicotiana tomentosiformis.</title>
        <authorList>
            <person name="Sierro N."/>
            <person name="Battey J.N."/>
            <person name="Ouadi S."/>
            <person name="Bovet L."/>
            <person name="Goepfert S."/>
            <person name="Bakaher N."/>
            <person name="Peitsch M.C."/>
            <person name="Ivanov N.V."/>
        </authorList>
    </citation>
    <scope>NUCLEOTIDE SEQUENCE [LARGE SCALE GENOMIC DNA]</scope>
</reference>
<evidence type="ECO:0000313" key="10">
    <source>
        <dbReference type="Proteomes" id="UP000189701"/>
    </source>
</evidence>
<evidence type="ECO:0000259" key="9">
    <source>
        <dbReference type="PROSITE" id="PS50011"/>
    </source>
</evidence>
<evidence type="ECO:0000313" key="11">
    <source>
        <dbReference type="RefSeq" id="XP_009788108.1"/>
    </source>
</evidence>
<name>A0A1U7XB69_NICSY</name>
<dbReference type="SUPFAM" id="SSF56112">
    <property type="entry name" value="Protein kinase-like (PK-like)"/>
    <property type="match status" value="1"/>
</dbReference>
<comment type="catalytic activity">
    <reaction evidence="8">
        <text>L-seryl-[protein] + ATP = O-phospho-L-seryl-[protein] + ADP + H(+)</text>
        <dbReference type="Rhea" id="RHEA:17989"/>
        <dbReference type="Rhea" id="RHEA-COMP:9863"/>
        <dbReference type="Rhea" id="RHEA-COMP:11604"/>
        <dbReference type="ChEBI" id="CHEBI:15378"/>
        <dbReference type="ChEBI" id="CHEBI:29999"/>
        <dbReference type="ChEBI" id="CHEBI:30616"/>
        <dbReference type="ChEBI" id="CHEBI:83421"/>
        <dbReference type="ChEBI" id="CHEBI:456216"/>
        <dbReference type="EC" id="2.7.11.1"/>
    </reaction>
</comment>
<dbReference type="Pfam" id="PF00069">
    <property type="entry name" value="Pkinase"/>
    <property type="match status" value="1"/>
</dbReference>
<dbReference type="GeneID" id="104235969"/>
<dbReference type="InterPro" id="IPR050588">
    <property type="entry name" value="WNK_Ser-Thr_kinase"/>
</dbReference>
<dbReference type="AlphaFoldDB" id="A0A1U7XB69"/>
<comment type="catalytic activity">
    <reaction evidence="7">
        <text>L-threonyl-[protein] + ATP = O-phospho-L-threonyl-[protein] + ADP + H(+)</text>
        <dbReference type="Rhea" id="RHEA:46608"/>
        <dbReference type="Rhea" id="RHEA-COMP:11060"/>
        <dbReference type="Rhea" id="RHEA-COMP:11605"/>
        <dbReference type="ChEBI" id="CHEBI:15378"/>
        <dbReference type="ChEBI" id="CHEBI:30013"/>
        <dbReference type="ChEBI" id="CHEBI:30616"/>
        <dbReference type="ChEBI" id="CHEBI:61977"/>
        <dbReference type="ChEBI" id="CHEBI:456216"/>
        <dbReference type="EC" id="2.7.11.1"/>
    </reaction>
</comment>
<dbReference type="STRING" id="4096.A0A1U7XB69"/>
<dbReference type="PROSITE" id="PS00108">
    <property type="entry name" value="PROTEIN_KINASE_ST"/>
    <property type="match status" value="1"/>
</dbReference>
<keyword evidence="4" id="KW-0547">Nucleotide-binding</keyword>
<dbReference type="KEGG" id="nsy:104235969"/>
<dbReference type="RefSeq" id="XP_009788108.1">
    <property type="nucleotide sequence ID" value="XM_009789806.1"/>
</dbReference>
<dbReference type="FunFam" id="3.30.200.20:FF:000075">
    <property type="entry name" value="Probable serine/threonine-protein kinase WNK1"/>
    <property type="match status" value="1"/>
</dbReference>
<dbReference type="InterPro" id="IPR008271">
    <property type="entry name" value="Ser/Thr_kinase_AS"/>
</dbReference>
<keyword evidence="6" id="KW-0067">ATP-binding</keyword>
<keyword evidence="3" id="KW-0808">Transferase</keyword>
<proteinExistence type="predicted"/>
<keyword evidence="5 11" id="KW-0418">Kinase</keyword>
<gene>
    <name evidence="11" type="primary">LOC104235969</name>
</gene>
<sequence length="787" mass="88766">MPFLLLFSIPKADSDDKKYTPSALCSLCISSYVAFWDMQKRHHFLKNPCLPLNIIRVVCLACLCSCFFSPFSFSSSSSSSLVAVWLFNRMISGAGIGIGIGNGEPLGCCTNNKGRSNEAHYLQNDYVEKDPNGRYVRYNEVLGKGAFKTVYKAFDLLEGIEVAWSRVKIDDVLLSPESLGKLYSEVHLLRQLKHDNVMKLYDSWIDDKKRTVNMITELFTSGNLRQYRKKYQSVDMKAIKNWGRQVLQGLDYLHSQNPPIIHRDLKCDNIFVNGNHGEIKIGDLGLATIMEQRTAKSVIGTPEFMAPELYEEEYNELVDIYSFGMCMLEIVTFEYPYSECKNPAQIYKKVSSGIKPASLGKVTDSEVKGFIEKCLVVASERLSAKELLKDPFLQCENLKGLVHNPFQLPKQCPKSLSLSKPLPHSMDVDSEYNQSICTDSICGSPRVPVLEFQRCHQNNEFKLMGKKNDDNSISLTFRIRDPAGSVRNIHFIFYLDTDTAPLVAAEMVEQLQLADHDVAFIADFIDYLIMKIFPAWNPSSGDHSTGGRSPSKQPRESCLTDLTGCSNKSIGHQDVNSDFNVETHVISRTDEGDMYVNSDGTSHHVTFDSPTHLAGMEYENSQESIVFKVMAENADTRNGNSFGCSNDHVNDGASKSCSTSISEMDFRYLFHDDECTMQENIGDVAECIPSNEYGKDPELTSIDIDRISRGMSLSSGSFSSSIEKDEDTELKLELKAIELQYQEWFQELSRMKEEELETCRKRWTTKKKLTDGREKKNGDGLREIIGV</sequence>
<evidence type="ECO:0000256" key="2">
    <source>
        <dbReference type="ARBA" id="ARBA00022527"/>
    </source>
</evidence>
<dbReference type="InterPro" id="IPR000719">
    <property type="entry name" value="Prot_kinase_dom"/>
</dbReference>
<dbReference type="eggNOG" id="KOG0584">
    <property type="taxonomic scope" value="Eukaryota"/>
</dbReference>
<organism evidence="10 11">
    <name type="scientific">Nicotiana sylvestris</name>
    <name type="common">Wood tobacco</name>
    <name type="synonym">South American tobacco</name>
    <dbReference type="NCBI Taxonomy" id="4096"/>
    <lineage>
        <taxon>Eukaryota</taxon>
        <taxon>Viridiplantae</taxon>
        <taxon>Streptophyta</taxon>
        <taxon>Embryophyta</taxon>
        <taxon>Tracheophyta</taxon>
        <taxon>Spermatophyta</taxon>
        <taxon>Magnoliopsida</taxon>
        <taxon>eudicotyledons</taxon>
        <taxon>Gunneridae</taxon>
        <taxon>Pentapetalae</taxon>
        <taxon>asterids</taxon>
        <taxon>lamiids</taxon>
        <taxon>Solanales</taxon>
        <taxon>Solanaceae</taxon>
        <taxon>Nicotianoideae</taxon>
        <taxon>Nicotianeae</taxon>
        <taxon>Nicotiana</taxon>
    </lineage>
</organism>
<dbReference type="OrthoDB" id="4062651at2759"/>
<dbReference type="FunFam" id="1.10.510.10:FF:000046">
    <property type="entry name" value="probable serine/threonine-protein kinase WNK9"/>
    <property type="match status" value="1"/>
</dbReference>
<dbReference type="GO" id="GO:0005524">
    <property type="term" value="F:ATP binding"/>
    <property type="evidence" value="ECO:0007669"/>
    <property type="project" value="UniProtKB-KW"/>
</dbReference>
<evidence type="ECO:0000256" key="8">
    <source>
        <dbReference type="ARBA" id="ARBA00048679"/>
    </source>
</evidence>
<dbReference type="GO" id="GO:0004674">
    <property type="term" value="F:protein serine/threonine kinase activity"/>
    <property type="evidence" value="ECO:0007669"/>
    <property type="project" value="UniProtKB-KW"/>
</dbReference>
<evidence type="ECO:0000256" key="7">
    <source>
        <dbReference type="ARBA" id="ARBA00047899"/>
    </source>
</evidence>
<dbReference type="EC" id="2.7.11.1" evidence="1"/>
<dbReference type="Gene3D" id="3.10.20.90">
    <property type="entry name" value="Phosphatidylinositol 3-kinase Catalytic Subunit, Chain A, domain 1"/>
    <property type="match status" value="1"/>
</dbReference>
<dbReference type="Proteomes" id="UP000189701">
    <property type="component" value="Unplaced"/>
</dbReference>
<dbReference type="PROSITE" id="PS50011">
    <property type="entry name" value="PROTEIN_KINASE_DOM"/>
    <property type="match status" value="1"/>
</dbReference>
<evidence type="ECO:0000256" key="3">
    <source>
        <dbReference type="ARBA" id="ARBA00022679"/>
    </source>
</evidence>
<protein>
    <recommendedName>
        <fullName evidence="1">non-specific serine/threonine protein kinase</fullName>
        <ecNumber evidence="1">2.7.11.1</ecNumber>
    </recommendedName>
</protein>
<dbReference type="Gene3D" id="3.30.200.20">
    <property type="entry name" value="Phosphorylase Kinase, domain 1"/>
    <property type="match status" value="1"/>
</dbReference>
<keyword evidence="2" id="KW-0723">Serine/threonine-protein kinase</keyword>
<dbReference type="InterPro" id="IPR011009">
    <property type="entry name" value="Kinase-like_dom_sf"/>
</dbReference>
<dbReference type="CDD" id="cd13983">
    <property type="entry name" value="STKc_WNK"/>
    <property type="match status" value="1"/>
</dbReference>
<dbReference type="SMART" id="SM00220">
    <property type="entry name" value="S_TKc"/>
    <property type="match status" value="1"/>
</dbReference>